<evidence type="ECO:0000259" key="9">
    <source>
        <dbReference type="Pfam" id="PF23598"/>
    </source>
</evidence>
<keyword evidence="4" id="KW-0677">Repeat</keyword>
<organism evidence="10 11">
    <name type="scientific">Flemingia macrophylla</name>
    <dbReference type="NCBI Taxonomy" id="520843"/>
    <lineage>
        <taxon>Eukaryota</taxon>
        <taxon>Viridiplantae</taxon>
        <taxon>Streptophyta</taxon>
        <taxon>Embryophyta</taxon>
        <taxon>Tracheophyta</taxon>
        <taxon>Spermatophyta</taxon>
        <taxon>Magnoliopsida</taxon>
        <taxon>eudicotyledons</taxon>
        <taxon>Gunneridae</taxon>
        <taxon>Pentapetalae</taxon>
        <taxon>rosids</taxon>
        <taxon>fabids</taxon>
        <taxon>Fabales</taxon>
        <taxon>Fabaceae</taxon>
        <taxon>Papilionoideae</taxon>
        <taxon>50 kb inversion clade</taxon>
        <taxon>NPAAA clade</taxon>
        <taxon>indigoferoid/millettioid clade</taxon>
        <taxon>Phaseoleae</taxon>
        <taxon>Flemingia</taxon>
    </lineage>
</organism>
<comment type="subcellular location">
    <subcellularLocation>
        <location evidence="1">Membrane</location>
        <topology evidence="1">Single-pass type I membrane protein</topology>
    </subcellularLocation>
</comment>
<evidence type="ECO:0000256" key="7">
    <source>
        <dbReference type="ARBA" id="ARBA00023170"/>
    </source>
</evidence>
<dbReference type="EMBL" id="JBGMDY010000011">
    <property type="protein sequence ID" value="KAL2316976.1"/>
    <property type="molecule type" value="Genomic_DNA"/>
</dbReference>
<dbReference type="Gene3D" id="3.80.10.10">
    <property type="entry name" value="Ribonuclease Inhibitor"/>
    <property type="match status" value="1"/>
</dbReference>
<dbReference type="PANTHER" id="PTHR48061">
    <property type="entry name" value="LEUCINE-RICH REPEAT RECEPTOR PROTEIN KINASE EMS1-LIKE-RELATED"/>
    <property type="match status" value="1"/>
</dbReference>
<evidence type="ECO:0000256" key="2">
    <source>
        <dbReference type="ARBA" id="ARBA00022692"/>
    </source>
</evidence>
<keyword evidence="7" id="KW-0675">Receptor</keyword>
<evidence type="ECO:0000256" key="8">
    <source>
        <dbReference type="ARBA" id="ARBA00023180"/>
    </source>
</evidence>
<keyword evidence="2" id="KW-0812">Transmembrane</keyword>
<evidence type="ECO:0000256" key="4">
    <source>
        <dbReference type="ARBA" id="ARBA00022737"/>
    </source>
</evidence>
<dbReference type="Pfam" id="PF23598">
    <property type="entry name" value="LRR_14"/>
    <property type="match status" value="1"/>
</dbReference>
<evidence type="ECO:0000256" key="5">
    <source>
        <dbReference type="ARBA" id="ARBA00022989"/>
    </source>
</evidence>
<dbReference type="AlphaFoldDB" id="A0ABD1L0F5"/>
<sequence>MSSTDLSGHVDFHQFSKLTSLSFLDLTHNLFTGSINDFSSRSLRILDLSNSKLQGHFPNSIFELKNLLLLSLSSNNLSGLVNFHQFSKLKYISGLYLSYNSFLSINFDSGVDYNLPNLEVLYLSSCNINSFPKFLPRLQHLHTLDLSRSKIEGSIPQWFHEKLLHSWENIQFVDLSFNKLQGDLPIPPNGIEYFSVSNNELTGDIPSTMCNATSLTMLNLAHNNLRGLIPQCLGTFPSLSVLNLQKNNLRGSMTQNFSKRNAFETIKLNGKTSWRDHYQSL</sequence>
<keyword evidence="3" id="KW-0732">Signal</keyword>
<evidence type="ECO:0000256" key="1">
    <source>
        <dbReference type="ARBA" id="ARBA00004479"/>
    </source>
</evidence>
<dbReference type="PANTHER" id="PTHR48061:SF46">
    <property type="entry name" value="LEUCINE-RICH REPEAT-CONTAINING N-TERMINAL PLANT-TYPE DOMAIN-CONTAINING PROTEIN"/>
    <property type="match status" value="1"/>
</dbReference>
<keyword evidence="6" id="KW-0472">Membrane</keyword>
<dbReference type="InterPro" id="IPR055414">
    <property type="entry name" value="LRR_R13L4/SHOC2-like"/>
</dbReference>
<evidence type="ECO:0000313" key="11">
    <source>
        <dbReference type="Proteomes" id="UP001603857"/>
    </source>
</evidence>
<protein>
    <recommendedName>
        <fullName evidence="9">Disease resistance R13L4/SHOC-2-like LRR domain-containing protein</fullName>
    </recommendedName>
</protein>
<evidence type="ECO:0000256" key="3">
    <source>
        <dbReference type="ARBA" id="ARBA00022729"/>
    </source>
</evidence>
<proteinExistence type="predicted"/>
<dbReference type="InterPro" id="IPR032675">
    <property type="entry name" value="LRR_dom_sf"/>
</dbReference>
<keyword evidence="11" id="KW-1185">Reference proteome</keyword>
<comment type="caution">
    <text evidence="10">The sequence shown here is derived from an EMBL/GenBank/DDBJ whole genome shotgun (WGS) entry which is preliminary data.</text>
</comment>
<keyword evidence="8" id="KW-0325">Glycoprotein</keyword>
<dbReference type="SUPFAM" id="SSF52047">
    <property type="entry name" value="RNI-like"/>
    <property type="match status" value="1"/>
</dbReference>
<gene>
    <name evidence="10" type="ORF">Fmac_030852</name>
</gene>
<feature type="domain" description="Disease resistance R13L4/SHOC-2-like LRR" evidence="9">
    <location>
        <begin position="41"/>
        <end position="265"/>
    </location>
</feature>
<keyword evidence="5" id="KW-1133">Transmembrane helix</keyword>
<dbReference type="InterPro" id="IPR046956">
    <property type="entry name" value="RLP23-like"/>
</dbReference>
<name>A0ABD1L0F5_9FABA</name>
<evidence type="ECO:0000313" key="10">
    <source>
        <dbReference type="EMBL" id="KAL2316976.1"/>
    </source>
</evidence>
<dbReference type="GO" id="GO:0016020">
    <property type="term" value="C:membrane"/>
    <property type="evidence" value="ECO:0007669"/>
    <property type="project" value="UniProtKB-SubCell"/>
</dbReference>
<accession>A0ABD1L0F5</accession>
<reference evidence="10 11" key="1">
    <citation type="submission" date="2024-08" db="EMBL/GenBank/DDBJ databases">
        <title>Insights into the chromosomal genome structure of Flemingia macrophylla.</title>
        <authorList>
            <person name="Ding Y."/>
            <person name="Zhao Y."/>
            <person name="Bi W."/>
            <person name="Wu M."/>
            <person name="Zhao G."/>
            <person name="Gong Y."/>
            <person name="Li W."/>
            <person name="Zhang P."/>
        </authorList>
    </citation>
    <scope>NUCLEOTIDE SEQUENCE [LARGE SCALE GENOMIC DNA]</scope>
    <source>
        <strain evidence="10">DYQJB</strain>
        <tissue evidence="10">Leaf</tissue>
    </source>
</reference>
<evidence type="ECO:0000256" key="6">
    <source>
        <dbReference type="ARBA" id="ARBA00023136"/>
    </source>
</evidence>
<dbReference type="Proteomes" id="UP001603857">
    <property type="component" value="Unassembled WGS sequence"/>
</dbReference>